<sequence length="86" mass="9106">MRYEITAPCGREGIVAGVAFTAGRALVEDPPAGALLYFRRHGYTVTPLDVPEPESVPIGFAADSDPAPAKPAPRARGKQRTDTKGE</sequence>
<name>A0A1V0TTA8_9ACTN</name>
<dbReference type="STRING" id="553510.B1H19_19010"/>
<protein>
    <submittedName>
        <fullName evidence="2">Uncharacterized protein</fullName>
    </submittedName>
</protein>
<proteinExistence type="predicted"/>
<reference evidence="2 3" key="1">
    <citation type="submission" date="2017-04" db="EMBL/GenBank/DDBJ databases">
        <title>Complete Genome Sequence of Streptomyces gilvosporeus F607, a Capable Producer of Natamycin.</title>
        <authorList>
            <person name="Zong G."/>
            <person name="Zhong C."/>
            <person name="Fu J."/>
            <person name="Qin R."/>
            <person name="Cao G."/>
        </authorList>
    </citation>
    <scope>NUCLEOTIDE SEQUENCE [LARGE SCALE GENOMIC DNA]</scope>
    <source>
        <strain evidence="2 3">F607</strain>
    </source>
</reference>
<evidence type="ECO:0000313" key="2">
    <source>
        <dbReference type="EMBL" id="ARF55998.1"/>
    </source>
</evidence>
<evidence type="ECO:0000256" key="1">
    <source>
        <dbReference type="SAM" id="MobiDB-lite"/>
    </source>
</evidence>
<keyword evidence="3" id="KW-1185">Reference proteome</keyword>
<dbReference type="OrthoDB" id="4339050at2"/>
<dbReference type="Proteomes" id="UP000192726">
    <property type="component" value="Chromosome"/>
</dbReference>
<accession>A0A1V0TTA8</accession>
<dbReference type="AlphaFoldDB" id="A0A1V0TTA8"/>
<dbReference type="RefSeq" id="WP_083105853.1">
    <property type="nucleotide sequence ID" value="NZ_CP020569.1"/>
</dbReference>
<dbReference type="KEGG" id="sgv:B1H19_19010"/>
<feature type="region of interest" description="Disordered" evidence="1">
    <location>
        <begin position="56"/>
        <end position="86"/>
    </location>
</feature>
<gene>
    <name evidence="2" type="ORF">B1H19_19010</name>
</gene>
<evidence type="ECO:0000313" key="3">
    <source>
        <dbReference type="Proteomes" id="UP000192726"/>
    </source>
</evidence>
<organism evidence="2 3">
    <name type="scientific">Streptomyces gilvosporeus</name>
    <dbReference type="NCBI Taxonomy" id="553510"/>
    <lineage>
        <taxon>Bacteria</taxon>
        <taxon>Bacillati</taxon>
        <taxon>Actinomycetota</taxon>
        <taxon>Actinomycetes</taxon>
        <taxon>Kitasatosporales</taxon>
        <taxon>Streptomycetaceae</taxon>
        <taxon>Streptomyces</taxon>
    </lineage>
</organism>
<dbReference type="EMBL" id="CP020569">
    <property type="protein sequence ID" value="ARF55998.1"/>
    <property type="molecule type" value="Genomic_DNA"/>
</dbReference>